<evidence type="ECO:0000259" key="1">
    <source>
        <dbReference type="Pfam" id="PF04149"/>
    </source>
</evidence>
<dbReference type="EMBL" id="JAVREL010000004">
    <property type="protein sequence ID" value="MDT0342786.1"/>
    <property type="molecule type" value="Genomic_DNA"/>
</dbReference>
<reference evidence="3" key="1">
    <citation type="submission" date="2023-07" db="EMBL/GenBank/DDBJ databases">
        <title>30 novel species of actinomycetes from the DSMZ collection.</title>
        <authorList>
            <person name="Nouioui I."/>
        </authorList>
    </citation>
    <scope>NUCLEOTIDE SEQUENCE [LARGE SCALE GENOMIC DNA]</scope>
    <source>
        <strain evidence="3">DSM 44938</strain>
    </source>
</reference>
<dbReference type="Pfam" id="PF04149">
    <property type="entry name" value="DUF397"/>
    <property type="match status" value="1"/>
</dbReference>
<sequence length="77" mass="7943">MIVTGSNALGPAAWFTSSYSNDQGADCVEGARLTGRAMAVRDSKDRQGPAFVFPEGAWTGFLTAVKAGAFDGAADAR</sequence>
<comment type="caution">
    <text evidence="2">The sequence shown here is derived from an EMBL/GenBank/DDBJ whole genome shotgun (WGS) entry which is preliminary data.</text>
</comment>
<protein>
    <submittedName>
        <fullName evidence="2">DUF397 domain-containing protein</fullName>
    </submittedName>
</protein>
<evidence type="ECO:0000313" key="3">
    <source>
        <dbReference type="Proteomes" id="UP001183246"/>
    </source>
</evidence>
<gene>
    <name evidence="2" type="ORF">RM590_09145</name>
</gene>
<accession>A0ABU2MMF6</accession>
<dbReference type="InterPro" id="IPR007278">
    <property type="entry name" value="DUF397"/>
</dbReference>
<name>A0ABU2MMF6_9ACTN</name>
<evidence type="ECO:0000313" key="2">
    <source>
        <dbReference type="EMBL" id="MDT0342786.1"/>
    </source>
</evidence>
<keyword evidence="3" id="KW-1185">Reference proteome</keyword>
<dbReference type="Proteomes" id="UP001183246">
    <property type="component" value="Unassembled WGS sequence"/>
</dbReference>
<feature type="domain" description="DUF397" evidence="1">
    <location>
        <begin position="12"/>
        <end position="66"/>
    </location>
</feature>
<dbReference type="RefSeq" id="WP_311703924.1">
    <property type="nucleotide sequence ID" value="NZ_JAVREL010000004.1"/>
</dbReference>
<organism evidence="2 3">
    <name type="scientific">Streptomyces litchfieldiae</name>
    <dbReference type="NCBI Taxonomy" id="3075543"/>
    <lineage>
        <taxon>Bacteria</taxon>
        <taxon>Bacillati</taxon>
        <taxon>Actinomycetota</taxon>
        <taxon>Actinomycetes</taxon>
        <taxon>Kitasatosporales</taxon>
        <taxon>Streptomycetaceae</taxon>
        <taxon>Streptomyces</taxon>
    </lineage>
</organism>
<proteinExistence type="predicted"/>